<reference evidence="1 2" key="1">
    <citation type="journal article" date="2021" name="Commun. Biol.">
        <title>The genome of Shorea leprosula (Dipterocarpaceae) highlights the ecological relevance of drought in aseasonal tropical rainforests.</title>
        <authorList>
            <person name="Ng K.K.S."/>
            <person name="Kobayashi M.J."/>
            <person name="Fawcett J.A."/>
            <person name="Hatakeyama M."/>
            <person name="Paape T."/>
            <person name="Ng C.H."/>
            <person name="Ang C.C."/>
            <person name="Tnah L.H."/>
            <person name="Lee C.T."/>
            <person name="Nishiyama T."/>
            <person name="Sese J."/>
            <person name="O'Brien M.J."/>
            <person name="Copetti D."/>
            <person name="Mohd Noor M.I."/>
            <person name="Ong R.C."/>
            <person name="Putra M."/>
            <person name="Sireger I.Z."/>
            <person name="Indrioko S."/>
            <person name="Kosugi Y."/>
            <person name="Izuno A."/>
            <person name="Isagi Y."/>
            <person name="Lee S.L."/>
            <person name="Shimizu K.K."/>
        </authorList>
    </citation>
    <scope>NUCLEOTIDE SEQUENCE [LARGE SCALE GENOMIC DNA]</scope>
    <source>
        <strain evidence="1">214</strain>
    </source>
</reference>
<comment type="caution">
    <text evidence="1">The sequence shown here is derived from an EMBL/GenBank/DDBJ whole genome shotgun (WGS) entry which is preliminary data.</text>
</comment>
<evidence type="ECO:0000313" key="2">
    <source>
        <dbReference type="Proteomes" id="UP001054252"/>
    </source>
</evidence>
<dbReference type="AlphaFoldDB" id="A0AAV5IK17"/>
<accession>A0AAV5IK17</accession>
<dbReference type="Proteomes" id="UP001054252">
    <property type="component" value="Unassembled WGS sequence"/>
</dbReference>
<sequence length="37" mass="4471">MRLRNCLDMHDPEFQLKLPKINEAQKQPELKLSMFDL</sequence>
<protein>
    <submittedName>
        <fullName evidence="1">Uncharacterized protein</fullName>
    </submittedName>
</protein>
<proteinExistence type="predicted"/>
<dbReference type="EMBL" id="BPVZ01000016">
    <property type="protein sequence ID" value="GKV00700.1"/>
    <property type="molecule type" value="Genomic_DNA"/>
</dbReference>
<name>A0AAV5IK17_9ROSI</name>
<organism evidence="1 2">
    <name type="scientific">Rubroshorea leprosula</name>
    <dbReference type="NCBI Taxonomy" id="152421"/>
    <lineage>
        <taxon>Eukaryota</taxon>
        <taxon>Viridiplantae</taxon>
        <taxon>Streptophyta</taxon>
        <taxon>Embryophyta</taxon>
        <taxon>Tracheophyta</taxon>
        <taxon>Spermatophyta</taxon>
        <taxon>Magnoliopsida</taxon>
        <taxon>eudicotyledons</taxon>
        <taxon>Gunneridae</taxon>
        <taxon>Pentapetalae</taxon>
        <taxon>rosids</taxon>
        <taxon>malvids</taxon>
        <taxon>Malvales</taxon>
        <taxon>Dipterocarpaceae</taxon>
        <taxon>Rubroshorea</taxon>
    </lineage>
</organism>
<gene>
    <name evidence="1" type="ORF">SLEP1_g13346</name>
</gene>
<keyword evidence="2" id="KW-1185">Reference proteome</keyword>
<evidence type="ECO:0000313" key="1">
    <source>
        <dbReference type="EMBL" id="GKV00700.1"/>
    </source>
</evidence>